<evidence type="ECO:0000256" key="3">
    <source>
        <dbReference type="PIRSR" id="PIRSR607837-1"/>
    </source>
</evidence>
<gene>
    <name evidence="4" type="ORF">D7V64_10490</name>
    <name evidence="6" type="ORF">D9K79_09920</name>
    <name evidence="5" type="ORF">D9K80_05545</name>
</gene>
<dbReference type="Gene3D" id="1.20.120.450">
    <property type="entry name" value="dinb family like domain"/>
    <property type="match status" value="1"/>
</dbReference>
<dbReference type="Proteomes" id="UP000267166">
    <property type="component" value="Unassembled WGS sequence"/>
</dbReference>
<dbReference type="Proteomes" id="UP000273105">
    <property type="component" value="Unassembled WGS sequence"/>
</dbReference>
<dbReference type="EMBL" id="RCHD01000009">
    <property type="protein sequence ID" value="RLL36622.1"/>
    <property type="molecule type" value="Genomic_DNA"/>
</dbReference>
<dbReference type="RefSeq" id="WP_120367668.1">
    <property type="nucleotide sequence ID" value="NZ_RAXZ01000013.1"/>
</dbReference>
<accession>A0A498D2P5</accession>
<dbReference type="InterPro" id="IPR007837">
    <property type="entry name" value="DinB"/>
</dbReference>
<accession>A0A3A8FZ60</accession>
<dbReference type="GO" id="GO:0046872">
    <property type="term" value="F:metal ion binding"/>
    <property type="evidence" value="ECO:0007669"/>
    <property type="project" value="UniProtKB-KW"/>
</dbReference>
<sequence length="170" mass="19742">MDITDFQLLARYNIWANQRLYACLNHISDDDFYKDCGLFFKSILGTLNHLLVGEHYLWFPRFQNGYSAQLALHHIVHTERQPLIDELNWRAENWLHFLDQLDPLRLSSQLNYISSAGHSICLPFAPTLLHVFNHSTHHRGQITAALTSMGYGCPELDLIYMLLEESKNDA</sequence>
<dbReference type="EMBL" id="RAXZ01000013">
    <property type="protein sequence ID" value="RKG52112.1"/>
    <property type="molecule type" value="Genomic_DNA"/>
</dbReference>
<evidence type="ECO:0000313" key="5">
    <source>
        <dbReference type="EMBL" id="RLL36622.1"/>
    </source>
</evidence>
<proteinExistence type="inferred from homology"/>
<evidence type="ECO:0000313" key="9">
    <source>
        <dbReference type="Proteomes" id="UP000281084"/>
    </source>
</evidence>
<dbReference type="PANTHER" id="PTHR37302:SF1">
    <property type="entry name" value="PROTEIN DINB"/>
    <property type="match status" value="1"/>
</dbReference>
<dbReference type="PANTHER" id="PTHR37302">
    <property type="entry name" value="SLR1116 PROTEIN"/>
    <property type="match status" value="1"/>
</dbReference>
<evidence type="ECO:0000313" key="8">
    <source>
        <dbReference type="Proteomes" id="UP000273105"/>
    </source>
</evidence>
<name>A0A3A8FZ60_9GAMM</name>
<comment type="caution">
    <text evidence="4">The sequence shown here is derived from an EMBL/GenBank/DDBJ whole genome shotgun (WGS) entry which is preliminary data.</text>
</comment>
<reference evidence="7 8" key="1">
    <citation type="submission" date="2018-09" db="EMBL/GenBank/DDBJ databases">
        <title>The draft genome of Acinetobacter sp. strains.</title>
        <authorList>
            <person name="Qin J."/>
            <person name="Feng Y."/>
            <person name="Zong Z."/>
        </authorList>
    </citation>
    <scope>NUCLEOTIDE SEQUENCE [LARGE SCALE GENOMIC DNA]</scope>
    <source>
        <strain evidence="6 8">WCHAc060001</strain>
        <strain evidence="5 7">WCHAc060003</strain>
    </source>
</reference>
<feature type="binding site" evidence="3">
    <location>
        <position position="138"/>
    </location>
    <ligand>
        <name>a divalent metal cation</name>
        <dbReference type="ChEBI" id="CHEBI:60240"/>
    </ligand>
</feature>
<dbReference type="SUPFAM" id="SSF109854">
    <property type="entry name" value="DinB/YfiT-like putative metalloenzymes"/>
    <property type="match status" value="1"/>
</dbReference>
<evidence type="ECO:0000313" key="7">
    <source>
        <dbReference type="Proteomes" id="UP000267166"/>
    </source>
</evidence>
<evidence type="ECO:0000256" key="1">
    <source>
        <dbReference type="ARBA" id="ARBA00008635"/>
    </source>
</evidence>
<dbReference type="Pfam" id="PF05163">
    <property type="entry name" value="DinB"/>
    <property type="match status" value="1"/>
</dbReference>
<evidence type="ECO:0000313" key="4">
    <source>
        <dbReference type="EMBL" id="RKG52112.1"/>
    </source>
</evidence>
<feature type="binding site" evidence="3">
    <location>
        <position position="134"/>
    </location>
    <ligand>
        <name>a divalent metal cation</name>
        <dbReference type="ChEBI" id="CHEBI:60240"/>
    </ligand>
</feature>
<organism evidence="4 9">
    <name type="scientific">Acinetobacter cumulans</name>
    <dbReference type="NCBI Taxonomy" id="2136182"/>
    <lineage>
        <taxon>Bacteria</taxon>
        <taxon>Pseudomonadati</taxon>
        <taxon>Pseudomonadota</taxon>
        <taxon>Gammaproteobacteria</taxon>
        <taxon>Moraxellales</taxon>
        <taxon>Moraxellaceae</taxon>
        <taxon>Acinetobacter</taxon>
    </lineage>
</organism>
<keyword evidence="8" id="KW-1185">Reference proteome</keyword>
<dbReference type="InterPro" id="IPR034660">
    <property type="entry name" value="DinB/YfiT-like"/>
</dbReference>
<dbReference type="AlphaFoldDB" id="A0A3A8FZ60"/>
<feature type="binding site" evidence="3">
    <location>
        <position position="49"/>
    </location>
    <ligand>
        <name>a divalent metal cation</name>
        <dbReference type="ChEBI" id="CHEBI:60240"/>
    </ligand>
</feature>
<dbReference type="EMBL" id="RCHE01000021">
    <property type="protein sequence ID" value="RLL44404.1"/>
    <property type="molecule type" value="Genomic_DNA"/>
</dbReference>
<keyword evidence="2 3" id="KW-0479">Metal-binding</keyword>
<comment type="similarity">
    <text evidence="1">Belongs to the DinB family.</text>
</comment>
<reference evidence="4 9" key="2">
    <citation type="submission" date="2018-09" db="EMBL/GenBank/DDBJ databases">
        <title>The draft genome of Acinetobacter spp. strains.</title>
        <authorList>
            <person name="Qin J."/>
            <person name="Feng Y."/>
            <person name="Zong Z."/>
        </authorList>
    </citation>
    <scope>NUCLEOTIDE SEQUENCE [LARGE SCALE GENOMIC DNA]</scope>
    <source>
        <strain evidence="4 9">WCHAc060002</strain>
    </source>
</reference>
<evidence type="ECO:0000313" key="6">
    <source>
        <dbReference type="EMBL" id="RLL44404.1"/>
    </source>
</evidence>
<evidence type="ECO:0000256" key="2">
    <source>
        <dbReference type="ARBA" id="ARBA00022723"/>
    </source>
</evidence>
<dbReference type="Proteomes" id="UP000281084">
    <property type="component" value="Unassembled WGS sequence"/>
</dbReference>
<protein>
    <submittedName>
        <fullName evidence="4">Damage-inducible protein DinB</fullName>
    </submittedName>
</protein>